<proteinExistence type="predicted"/>
<reference evidence="1" key="2">
    <citation type="submission" date="2020-09" db="EMBL/GenBank/DDBJ databases">
        <authorList>
            <person name="Sun Q."/>
            <person name="Zhou Y."/>
        </authorList>
    </citation>
    <scope>NUCLEOTIDE SEQUENCE</scope>
    <source>
        <strain evidence="1">CGMCC 1.15343</strain>
    </source>
</reference>
<accession>A0A916UBZ4</accession>
<name>A0A916UBZ4_9SPHI</name>
<gene>
    <name evidence="1" type="ORF">GCM10011387_20280</name>
</gene>
<evidence type="ECO:0000313" key="1">
    <source>
        <dbReference type="EMBL" id="GGC66790.1"/>
    </source>
</evidence>
<dbReference type="EMBL" id="BMIL01000006">
    <property type="protein sequence ID" value="GGC66790.1"/>
    <property type="molecule type" value="Genomic_DNA"/>
</dbReference>
<keyword evidence="2" id="KW-1185">Reference proteome</keyword>
<comment type="caution">
    <text evidence="1">The sequence shown here is derived from an EMBL/GenBank/DDBJ whole genome shotgun (WGS) entry which is preliminary data.</text>
</comment>
<dbReference type="Proteomes" id="UP000651668">
    <property type="component" value="Unassembled WGS sequence"/>
</dbReference>
<dbReference type="AlphaFoldDB" id="A0A916UBZ4"/>
<protein>
    <submittedName>
        <fullName evidence="1">Uncharacterized protein</fullName>
    </submittedName>
</protein>
<dbReference type="RefSeq" id="WP_188626783.1">
    <property type="nucleotide sequence ID" value="NZ_BMIL01000006.1"/>
</dbReference>
<organism evidence="1 2">
    <name type="scientific">Pedobacter quisquiliarum</name>
    <dbReference type="NCBI Taxonomy" id="1834438"/>
    <lineage>
        <taxon>Bacteria</taxon>
        <taxon>Pseudomonadati</taxon>
        <taxon>Bacteroidota</taxon>
        <taxon>Sphingobacteriia</taxon>
        <taxon>Sphingobacteriales</taxon>
        <taxon>Sphingobacteriaceae</taxon>
        <taxon>Pedobacter</taxon>
    </lineage>
</organism>
<evidence type="ECO:0000313" key="2">
    <source>
        <dbReference type="Proteomes" id="UP000651668"/>
    </source>
</evidence>
<sequence length="308" mass="35235">MTTQEKALARTLFKLKVHEGDGDKYENIFTEIMNYEEPDFQQIKPWGPIGDRKNDGYIQSKEIYFQVYAPEDIRNNYPAVITKLETDFAGLKKQWPNVKEFYFVINDKFHGVNPDSEKTLANIVKTHKLTKGGFLTPKDLENKLFKLSDDQIIAVTGFLPDTNSVSNLDFAILTEVIAFIMKLPIVPVVGKIEFPDWDEKIKFNKLSPWTKCYLEIGAQKLGALNQFISNQSFLADSLQEKLSGIYQGLKANPPEDNEQGFSGDFIFWEMVKQCSPKNEAHFESAIITIIAKYFESCDVFEKNPDITV</sequence>
<reference evidence="1" key="1">
    <citation type="journal article" date="2014" name="Int. J. Syst. Evol. Microbiol.">
        <title>Complete genome sequence of Corynebacterium casei LMG S-19264T (=DSM 44701T), isolated from a smear-ripened cheese.</title>
        <authorList>
            <consortium name="US DOE Joint Genome Institute (JGI-PGF)"/>
            <person name="Walter F."/>
            <person name="Albersmeier A."/>
            <person name="Kalinowski J."/>
            <person name="Ruckert C."/>
        </authorList>
    </citation>
    <scope>NUCLEOTIDE SEQUENCE</scope>
    <source>
        <strain evidence="1">CGMCC 1.15343</strain>
    </source>
</reference>